<dbReference type="GO" id="GO:0005739">
    <property type="term" value="C:mitochondrion"/>
    <property type="evidence" value="ECO:0007669"/>
    <property type="project" value="TreeGrafter"/>
</dbReference>
<dbReference type="PANTHER" id="PTHR16056">
    <property type="entry name" value="REGULATOR OF MICROTUBULE DYNAMICS PROTEIN"/>
    <property type="match status" value="1"/>
</dbReference>
<dbReference type="GO" id="GO:0016020">
    <property type="term" value="C:membrane"/>
    <property type="evidence" value="ECO:0007669"/>
    <property type="project" value="UniProtKB-SubCell"/>
</dbReference>
<evidence type="ECO:0000256" key="4">
    <source>
        <dbReference type="ARBA" id="ARBA00023054"/>
    </source>
</evidence>
<dbReference type="GO" id="GO:0005876">
    <property type="term" value="C:spindle microtubule"/>
    <property type="evidence" value="ECO:0007669"/>
    <property type="project" value="TreeGrafter"/>
</dbReference>
<keyword evidence="3 11" id="KW-1133">Transmembrane helix</keyword>
<evidence type="ECO:0000256" key="5">
    <source>
        <dbReference type="ARBA" id="ARBA00023136"/>
    </source>
</evidence>
<keyword evidence="5 11" id="KW-0472">Membrane</keyword>
<evidence type="ECO:0000313" key="13">
    <source>
        <dbReference type="Proteomes" id="UP000578259"/>
    </source>
</evidence>
<proteinExistence type="inferred from homology"/>
<evidence type="ECO:0000256" key="7">
    <source>
        <dbReference type="ARBA" id="ARBA00039964"/>
    </source>
</evidence>
<evidence type="ECO:0000256" key="2">
    <source>
        <dbReference type="ARBA" id="ARBA00022692"/>
    </source>
</evidence>
<feature type="transmembrane region" description="Helical" evidence="11">
    <location>
        <begin position="6"/>
        <end position="27"/>
    </location>
</feature>
<dbReference type="InterPro" id="IPR011990">
    <property type="entry name" value="TPR-like_helical_dom_sf"/>
</dbReference>
<evidence type="ECO:0000256" key="8">
    <source>
        <dbReference type="ARBA" id="ARBA00041609"/>
    </source>
</evidence>
<evidence type="ECO:0000256" key="1">
    <source>
        <dbReference type="ARBA" id="ARBA00004167"/>
    </source>
</evidence>
<sequence length="388" mass="44186">MSPFENRGLMLGIMAGTAGLSLVLVCYRKIRKPGAAVRIRGFQDIGNRINSMVLPNEAPNEQGAVMVLHGRQLQILEKLNGLLLSVDELKREVEFLKEAIPKLEELVRNELQGSGDVQRVSPSHRATRRRKAETAPSARETTSSEEAESEGGYLTAHTDSEGDSEEEKRWMKSPDAMVESEEDEDLLNFLQQVDNLHKGSEADKKEGFRLLLENDDKYENCVDFLWRLARAYGDLFEMTTDAEEKRKYYVCVFFFSPLRFAIMCGYMSQFESVQNKIRNGYLFKEHLDKAIELKPQDPFLYYLNGRWCYSVAQLSWLEKKVAAALFETPPTSTVEEALQNFLKAEEMHPGYSKCNYVYLAKCYKDLGQKSNALKCCDSALSILSVTNE</sequence>
<evidence type="ECO:0000256" key="3">
    <source>
        <dbReference type="ARBA" id="ARBA00022989"/>
    </source>
</evidence>
<dbReference type="Gene3D" id="1.25.40.10">
    <property type="entry name" value="Tetratricopeptide repeat domain"/>
    <property type="match status" value="1"/>
</dbReference>
<gene>
    <name evidence="12" type="primary">Rmdn2</name>
    <name evidence="12" type="ORF">PHEMEL_R10987</name>
</gene>
<feature type="non-terminal residue" evidence="12">
    <location>
        <position position="388"/>
    </location>
</feature>
<evidence type="ECO:0000256" key="9">
    <source>
        <dbReference type="SAM" id="Coils"/>
    </source>
</evidence>
<dbReference type="InterPro" id="IPR049039">
    <property type="entry name" value="RMD1-3_a_helical_rpt"/>
</dbReference>
<accession>A0A7K7CX07</accession>
<feature type="non-terminal residue" evidence="12">
    <location>
        <position position="1"/>
    </location>
</feature>
<comment type="caution">
    <text evidence="12">The sequence shown here is derived from an EMBL/GenBank/DDBJ whole genome shotgun (WGS) entry which is preliminary data.</text>
</comment>
<evidence type="ECO:0000313" key="12">
    <source>
        <dbReference type="EMBL" id="NWY24767.1"/>
    </source>
</evidence>
<feature type="region of interest" description="Disordered" evidence="10">
    <location>
        <begin position="114"/>
        <end position="177"/>
    </location>
</feature>
<dbReference type="AlphaFoldDB" id="A0A7K7CX07"/>
<dbReference type="SUPFAM" id="SSF48452">
    <property type="entry name" value="TPR-like"/>
    <property type="match status" value="1"/>
</dbReference>
<evidence type="ECO:0000256" key="10">
    <source>
        <dbReference type="SAM" id="MobiDB-lite"/>
    </source>
</evidence>
<dbReference type="GO" id="GO:0008017">
    <property type="term" value="F:microtubule binding"/>
    <property type="evidence" value="ECO:0007669"/>
    <property type="project" value="TreeGrafter"/>
</dbReference>
<keyword evidence="4 9" id="KW-0175">Coiled coil</keyword>
<dbReference type="GO" id="GO:0097431">
    <property type="term" value="C:mitotic spindle pole"/>
    <property type="evidence" value="ECO:0007669"/>
    <property type="project" value="TreeGrafter"/>
</dbReference>
<dbReference type="Proteomes" id="UP000578259">
    <property type="component" value="Unassembled WGS sequence"/>
</dbReference>
<comment type="subcellular location">
    <subcellularLocation>
        <location evidence="1">Membrane</location>
        <topology evidence="1">Single-pass membrane protein</topology>
    </subcellularLocation>
</comment>
<dbReference type="PANTHER" id="PTHR16056:SF15">
    <property type="entry name" value="REGULATOR OF MICROTUBULE DYNAMICS PROTEIN 2"/>
    <property type="match status" value="1"/>
</dbReference>
<name>A0A7K7CX07_PHEME</name>
<evidence type="ECO:0000256" key="6">
    <source>
        <dbReference type="ARBA" id="ARBA00038360"/>
    </source>
</evidence>
<organism evidence="12 13">
    <name type="scientific">Pheucticus melanocephalus</name>
    <name type="common">Black-headed grosbeak</name>
    <name type="synonym">Guiraca melanocephala</name>
    <dbReference type="NCBI Taxonomy" id="371919"/>
    <lineage>
        <taxon>Eukaryota</taxon>
        <taxon>Metazoa</taxon>
        <taxon>Chordata</taxon>
        <taxon>Craniata</taxon>
        <taxon>Vertebrata</taxon>
        <taxon>Euteleostomi</taxon>
        <taxon>Archelosauria</taxon>
        <taxon>Archosauria</taxon>
        <taxon>Dinosauria</taxon>
        <taxon>Saurischia</taxon>
        <taxon>Theropoda</taxon>
        <taxon>Coelurosauria</taxon>
        <taxon>Aves</taxon>
        <taxon>Neognathae</taxon>
        <taxon>Neoaves</taxon>
        <taxon>Telluraves</taxon>
        <taxon>Australaves</taxon>
        <taxon>Passeriformes</taxon>
        <taxon>Cardinalidae</taxon>
        <taxon>Pheucticus</taxon>
    </lineage>
</organism>
<feature type="coiled-coil region" evidence="9">
    <location>
        <begin position="79"/>
        <end position="106"/>
    </location>
</feature>
<keyword evidence="13" id="KW-1185">Reference proteome</keyword>
<dbReference type="Pfam" id="PF21033">
    <property type="entry name" value="RMD1-3"/>
    <property type="match status" value="2"/>
</dbReference>
<evidence type="ECO:0000256" key="11">
    <source>
        <dbReference type="SAM" id="Phobius"/>
    </source>
</evidence>
<comment type="similarity">
    <text evidence="6">Belongs to the RMDN family.</text>
</comment>
<protein>
    <recommendedName>
        <fullName evidence="7">Regulator of microtubule dynamics protein 2</fullName>
    </recommendedName>
    <alternativeName>
        <fullName evidence="8">Protein FAM82A1</fullName>
    </alternativeName>
</protein>
<dbReference type="EMBL" id="VZSJ01000515">
    <property type="protein sequence ID" value="NWY24767.1"/>
    <property type="molecule type" value="Genomic_DNA"/>
</dbReference>
<feature type="transmembrane region" description="Helical" evidence="11">
    <location>
        <begin position="248"/>
        <end position="268"/>
    </location>
</feature>
<keyword evidence="2 11" id="KW-0812">Transmembrane</keyword>
<reference evidence="12 13" key="1">
    <citation type="submission" date="2019-09" db="EMBL/GenBank/DDBJ databases">
        <title>Bird 10,000 Genomes (B10K) Project - Family phase.</title>
        <authorList>
            <person name="Zhang G."/>
        </authorList>
    </citation>
    <scope>NUCLEOTIDE SEQUENCE [LARGE SCALE GENOMIC DNA]</scope>
    <source>
        <strain evidence="12">OUT-0018</strain>
        <tissue evidence="12">Muscle</tissue>
    </source>
</reference>